<proteinExistence type="predicted"/>
<protein>
    <submittedName>
        <fullName evidence="4">Uncharacterized protein</fullName>
    </submittedName>
</protein>
<dbReference type="EMBL" id="KL363270">
    <property type="protein sequence ID" value="KFD49476.1"/>
    <property type="molecule type" value="Genomic_DNA"/>
</dbReference>
<dbReference type="EMBL" id="KL367493">
    <property type="protein sequence ID" value="KFD69744.1"/>
    <property type="molecule type" value="Genomic_DNA"/>
</dbReference>
<sequence>MDAFLKAEDYKNWLLKPNDSSAIDEESGDKWNHEKDETLYFIPVLLTVALYVALVVVFYIASLRARWKTRLSSSLLTKIKRVAQLQQEAETIGSSKTIEQEESAVEKNLQSTVVRSDNKENVTAGGKHLPPPSLEPSAIPSSQAASRIHKHMSEVEPEGERKENVISSGSSSLPTSSERMASQLPSHTVSHFSSNKSKDFSCKPISASINEQVDLESVSKGSASSPLVSAATYGTEAKIPTLKPKPQEPMAAAEGTDTSPHSTVNAVVETKVKPENIERGEPVDGVHGKGIASVLIKSRKNVNNERTDKPGEDMELNNEKIRNRKTADSTDVSATNTSQRIGGVD</sequence>
<gene>
    <name evidence="3" type="ORF">M513_09661</name>
    <name evidence="4" type="ORF">M514_09661</name>
</gene>
<feature type="compositionally biased region" description="Basic and acidic residues" evidence="1">
    <location>
        <begin position="151"/>
        <end position="164"/>
    </location>
</feature>
<evidence type="ECO:0000313" key="4">
    <source>
        <dbReference type="EMBL" id="KFD69744.1"/>
    </source>
</evidence>
<feature type="region of interest" description="Disordered" evidence="1">
    <location>
        <begin position="93"/>
        <end position="200"/>
    </location>
</feature>
<feature type="compositionally biased region" description="Basic and acidic residues" evidence="1">
    <location>
        <begin position="270"/>
        <end position="287"/>
    </location>
</feature>
<evidence type="ECO:0000313" key="5">
    <source>
        <dbReference type="Proteomes" id="UP000030764"/>
    </source>
</evidence>
<name>A0A085NJU8_9BILA</name>
<evidence type="ECO:0000256" key="1">
    <source>
        <dbReference type="SAM" id="MobiDB-lite"/>
    </source>
</evidence>
<feature type="compositionally biased region" description="Polar residues" evidence="1">
    <location>
        <begin position="329"/>
        <end position="345"/>
    </location>
</feature>
<feature type="region of interest" description="Disordered" evidence="1">
    <location>
        <begin position="238"/>
        <end position="345"/>
    </location>
</feature>
<feature type="compositionally biased region" description="Polar residues" evidence="1">
    <location>
        <begin position="178"/>
        <end position="195"/>
    </location>
</feature>
<accession>A0A085NJU8</accession>
<keyword evidence="2" id="KW-1133">Transmembrane helix</keyword>
<evidence type="ECO:0000313" key="3">
    <source>
        <dbReference type="EMBL" id="KFD49476.1"/>
    </source>
</evidence>
<evidence type="ECO:0000256" key="2">
    <source>
        <dbReference type="SAM" id="Phobius"/>
    </source>
</evidence>
<keyword evidence="2" id="KW-0472">Membrane</keyword>
<feature type="compositionally biased region" description="Polar residues" evidence="1">
    <location>
        <begin position="256"/>
        <end position="265"/>
    </location>
</feature>
<dbReference type="AlphaFoldDB" id="A0A085NJU8"/>
<feature type="compositionally biased region" description="Basic and acidic residues" evidence="1">
    <location>
        <begin position="302"/>
        <end position="328"/>
    </location>
</feature>
<dbReference type="Proteomes" id="UP000030758">
    <property type="component" value="Unassembled WGS sequence"/>
</dbReference>
<keyword evidence="2" id="KW-0812">Transmembrane</keyword>
<organism evidence="4">
    <name type="scientific">Trichuris suis</name>
    <name type="common">pig whipworm</name>
    <dbReference type="NCBI Taxonomy" id="68888"/>
    <lineage>
        <taxon>Eukaryota</taxon>
        <taxon>Metazoa</taxon>
        <taxon>Ecdysozoa</taxon>
        <taxon>Nematoda</taxon>
        <taxon>Enoplea</taxon>
        <taxon>Dorylaimia</taxon>
        <taxon>Trichinellida</taxon>
        <taxon>Trichuridae</taxon>
        <taxon>Trichuris</taxon>
    </lineage>
</organism>
<reference evidence="4 5" key="1">
    <citation type="journal article" date="2014" name="Nat. Genet.">
        <title>Genome and transcriptome of the porcine whipworm Trichuris suis.</title>
        <authorList>
            <person name="Jex A.R."/>
            <person name="Nejsum P."/>
            <person name="Schwarz E.M."/>
            <person name="Hu L."/>
            <person name="Young N.D."/>
            <person name="Hall R.S."/>
            <person name="Korhonen P.K."/>
            <person name="Liao S."/>
            <person name="Thamsborg S."/>
            <person name="Xia J."/>
            <person name="Xu P."/>
            <person name="Wang S."/>
            <person name="Scheerlinck J.P."/>
            <person name="Hofmann A."/>
            <person name="Sternberg P.W."/>
            <person name="Wang J."/>
            <person name="Gasser R.B."/>
        </authorList>
    </citation>
    <scope>NUCLEOTIDE SEQUENCE [LARGE SCALE GENOMIC DNA]</scope>
    <source>
        <strain evidence="4">DCEP-RM93F</strain>
        <strain evidence="3">DCEP-RM93M</strain>
    </source>
</reference>
<feature type="compositionally biased region" description="Low complexity" evidence="1">
    <location>
        <begin position="167"/>
        <end position="177"/>
    </location>
</feature>
<feature type="transmembrane region" description="Helical" evidence="2">
    <location>
        <begin position="40"/>
        <end position="61"/>
    </location>
</feature>
<keyword evidence="5" id="KW-1185">Reference proteome</keyword>
<dbReference type="Proteomes" id="UP000030764">
    <property type="component" value="Unassembled WGS sequence"/>
</dbReference>